<dbReference type="Proteomes" id="UP000032545">
    <property type="component" value="Unassembled WGS sequence"/>
</dbReference>
<dbReference type="Pfam" id="PF01497">
    <property type="entry name" value="Peripla_BP_2"/>
    <property type="match status" value="1"/>
</dbReference>
<accession>A0A0D8BAI9</accession>
<gene>
    <name evidence="6" type="ORF">FF36_04558</name>
</gene>
<dbReference type="GO" id="GO:1901678">
    <property type="term" value="P:iron coordination entity transport"/>
    <property type="evidence" value="ECO:0007669"/>
    <property type="project" value="UniProtKB-ARBA"/>
</dbReference>
<dbReference type="CDD" id="cd01146">
    <property type="entry name" value="FhuD"/>
    <property type="match status" value="1"/>
</dbReference>
<proteinExistence type="inferred from homology"/>
<reference evidence="7" key="1">
    <citation type="submission" date="2015-02" db="EMBL/GenBank/DDBJ databases">
        <title>Draft Genome of Frankia sp. CpI1-S.</title>
        <authorList>
            <person name="Oshone R.T."/>
            <person name="Ngom M."/>
            <person name="Ghodhbane-Gtari F."/>
            <person name="Gtari M."/>
            <person name="Morris K."/>
            <person name="Thomas K."/>
            <person name="Sen A."/>
            <person name="Tisa L.S."/>
        </authorList>
    </citation>
    <scope>NUCLEOTIDE SEQUENCE [LARGE SCALE GENOMIC DNA]</scope>
    <source>
        <strain evidence="7">CpI1-S</strain>
    </source>
</reference>
<organism evidence="6 7">
    <name type="scientific">Frankia torreyi</name>
    <dbReference type="NCBI Taxonomy" id="1856"/>
    <lineage>
        <taxon>Bacteria</taxon>
        <taxon>Bacillati</taxon>
        <taxon>Actinomycetota</taxon>
        <taxon>Actinomycetes</taxon>
        <taxon>Frankiales</taxon>
        <taxon>Frankiaceae</taxon>
        <taxon>Frankia</taxon>
    </lineage>
</organism>
<reference evidence="6 7" key="2">
    <citation type="journal article" date="2016" name="Genome Announc.">
        <title>Permanent Draft Genome Sequences for Two Variants of Frankia sp. Strain CpI1, the First Frankia Strain Isolated from Root Nodules of Comptonia peregrina.</title>
        <authorList>
            <person name="Oshone R."/>
            <person name="Hurst S.G.IV."/>
            <person name="Abebe-Akele F."/>
            <person name="Simpson S."/>
            <person name="Morris K."/>
            <person name="Thomas W.K."/>
            <person name="Tisa L.S."/>
        </authorList>
    </citation>
    <scope>NUCLEOTIDE SEQUENCE [LARGE SCALE GENOMIC DNA]</scope>
    <source>
        <strain evidence="7">CpI1-S</strain>
    </source>
</reference>
<dbReference type="InterPro" id="IPR051313">
    <property type="entry name" value="Bact_iron-sidero_bind"/>
</dbReference>
<protein>
    <submittedName>
        <fullName evidence="6">ABC-type Fe3+-hydroxamate transport system, periplasmic component</fullName>
    </submittedName>
</protein>
<dbReference type="PATRIC" id="fig|1502723.3.peg.4501"/>
<name>A0A0D8BAI9_9ACTN</name>
<evidence type="ECO:0000256" key="1">
    <source>
        <dbReference type="ARBA" id="ARBA00004196"/>
    </source>
</evidence>
<keyword evidence="4" id="KW-0732">Signal</keyword>
<evidence type="ECO:0000256" key="4">
    <source>
        <dbReference type="ARBA" id="ARBA00022729"/>
    </source>
</evidence>
<evidence type="ECO:0000313" key="7">
    <source>
        <dbReference type="Proteomes" id="UP000032545"/>
    </source>
</evidence>
<keyword evidence="3" id="KW-0813">Transport</keyword>
<dbReference type="GO" id="GO:0030288">
    <property type="term" value="C:outer membrane-bounded periplasmic space"/>
    <property type="evidence" value="ECO:0007669"/>
    <property type="project" value="TreeGrafter"/>
</dbReference>
<dbReference type="PANTHER" id="PTHR30532:SF24">
    <property type="entry name" value="FERRIC ENTEROBACTIN-BINDING PERIPLASMIC PROTEIN FEPB"/>
    <property type="match status" value="1"/>
</dbReference>
<dbReference type="AlphaFoldDB" id="A0A0D8BAI9"/>
<dbReference type="PANTHER" id="PTHR30532">
    <property type="entry name" value="IRON III DICITRATE-BINDING PERIPLASMIC PROTEIN"/>
    <property type="match status" value="1"/>
</dbReference>
<evidence type="ECO:0000313" key="6">
    <source>
        <dbReference type="EMBL" id="KJE21130.1"/>
    </source>
</evidence>
<dbReference type="SUPFAM" id="SSF53807">
    <property type="entry name" value="Helical backbone' metal receptor"/>
    <property type="match status" value="1"/>
</dbReference>
<keyword evidence="7" id="KW-1185">Reference proteome</keyword>
<dbReference type="EMBL" id="JYFN01000043">
    <property type="protein sequence ID" value="KJE21130.1"/>
    <property type="molecule type" value="Genomic_DNA"/>
</dbReference>
<dbReference type="Gene3D" id="3.40.50.1980">
    <property type="entry name" value="Nitrogenase molybdenum iron protein domain"/>
    <property type="match status" value="2"/>
</dbReference>
<dbReference type="PROSITE" id="PS50983">
    <property type="entry name" value="FE_B12_PBP"/>
    <property type="match status" value="1"/>
</dbReference>
<dbReference type="InterPro" id="IPR002491">
    <property type="entry name" value="ABC_transptr_periplasmic_BD"/>
</dbReference>
<evidence type="ECO:0000256" key="3">
    <source>
        <dbReference type="ARBA" id="ARBA00022448"/>
    </source>
</evidence>
<evidence type="ECO:0000259" key="5">
    <source>
        <dbReference type="PROSITE" id="PS50983"/>
    </source>
</evidence>
<evidence type="ECO:0000256" key="2">
    <source>
        <dbReference type="ARBA" id="ARBA00008814"/>
    </source>
</evidence>
<comment type="subcellular location">
    <subcellularLocation>
        <location evidence="1">Cell envelope</location>
    </subcellularLocation>
</comment>
<sequence length="355" mass="37315" precursor="true">MRARRGTRMIATIEKVVLVRKRLKLLAAVFMAVAALVVAAGCGSGGGGDDGGGDDGGTAASASAATSVFPVTLKNKFGATVIKSQPKRVIALSYEEDTLATLGLTPIAYGKNEYKPDGVFPWLAGKIDLSKSAALDTSGDLNLEQIAALRPDLILATNFYSLADYYDRLSKIAPTVGYTDDAGIATWQENSTIVGKAVGRDADIQKAIAATTKIIQGVKGDLPGLVGRTFSYSFYYEPGGLAVIDDPKTVSVQLYGELGMKLAPGVTTSVVDRSLSMEKLGALDADFMLIGYATPALKTEMNANKLFTEIPAVKAGRVLQVDAFTAGAVNNPTILNIPWQLDQLKPTLTKVTATG</sequence>
<comment type="similarity">
    <text evidence="2">Belongs to the bacterial solute-binding protein 8 family.</text>
</comment>
<comment type="caution">
    <text evidence="6">The sequence shown here is derived from an EMBL/GenBank/DDBJ whole genome shotgun (WGS) entry which is preliminary data.</text>
</comment>
<feature type="domain" description="Fe/B12 periplasmic-binding" evidence="5">
    <location>
        <begin position="87"/>
        <end position="352"/>
    </location>
</feature>